<proteinExistence type="predicted"/>
<dbReference type="EMBL" id="JBHLTM010000008">
    <property type="protein sequence ID" value="MFC0683224.1"/>
    <property type="molecule type" value="Genomic_DNA"/>
</dbReference>
<organism evidence="1 2">
    <name type="scientific">Novosphingobium clariflavum</name>
    <dbReference type="NCBI Taxonomy" id="2029884"/>
    <lineage>
        <taxon>Bacteria</taxon>
        <taxon>Pseudomonadati</taxon>
        <taxon>Pseudomonadota</taxon>
        <taxon>Alphaproteobacteria</taxon>
        <taxon>Sphingomonadales</taxon>
        <taxon>Sphingomonadaceae</taxon>
        <taxon>Novosphingobium</taxon>
    </lineage>
</organism>
<sequence length="302" mass="33660">MSDNFAEQHRNTSFSNNVTATLREEPGIYGMLAGTSDDYTGNSKSRITNRFGRLKMQDKGSRNGDTNNTDISSTTRWIKPGRLNTVAPLADLEDFQETMVDLGSPLVKEVADAGRTYHDDMFFTGFFGNGYEGEGGDDVVPFKAANIIPHGGAGLVLNKLIAARELARKRHAPFSKEPPIVLLQPEDESALLKVEEYKNSRYSGTTPLVGAEIKPFMGFRFLPFTADAESLPKSWSNFFTNGGATRRLPMIFPSGMHRGKWVEFMGKITQRDDKDFAWQYWGSARSAAVRTDEDLCFIIETQ</sequence>
<reference evidence="1 2" key="1">
    <citation type="submission" date="2024-09" db="EMBL/GenBank/DDBJ databases">
        <authorList>
            <person name="Sun Q."/>
            <person name="Mori K."/>
        </authorList>
    </citation>
    <scope>NUCLEOTIDE SEQUENCE [LARGE SCALE GENOMIC DNA]</scope>
    <source>
        <strain evidence="1 2">CICC 11035S</strain>
    </source>
</reference>
<gene>
    <name evidence="1" type="ORF">ACFFF8_01315</name>
</gene>
<dbReference type="Proteomes" id="UP001589858">
    <property type="component" value="Unassembled WGS sequence"/>
</dbReference>
<comment type="caution">
    <text evidence="1">The sequence shown here is derived from an EMBL/GenBank/DDBJ whole genome shotgun (WGS) entry which is preliminary data.</text>
</comment>
<evidence type="ECO:0000313" key="1">
    <source>
        <dbReference type="EMBL" id="MFC0683224.1"/>
    </source>
</evidence>
<evidence type="ECO:0000313" key="2">
    <source>
        <dbReference type="Proteomes" id="UP001589858"/>
    </source>
</evidence>
<accession>A0ABV6S1V3</accession>
<protein>
    <submittedName>
        <fullName evidence="1">Phage capsid protein</fullName>
    </submittedName>
</protein>
<name>A0ABV6S1V3_9SPHN</name>
<dbReference type="RefSeq" id="WP_267220589.1">
    <property type="nucleotide sequence ID" value="NZ_JAPCWC010000007.1"/>
</dbReference>
<keyword evidence="2" id="KW-1185">Reference proteome</keyword>
<dbReference type="Pfam" id="PF19821">
    <property type="entry name" value="Phage_capsid_2"/>
    <property type="match status" value="1"/>
</dbReference>
<dbReference type="InterPro" id="IPR045565">
    <property type="entry name" value="Phage_capsid_2"/>
</dbReference>